<evidence type="ECO:0000313" key="2">
    <source>
        <dbReference type="EMBL" id="MCM0622853.1"/>
    </source>
</evidence>
<keyword evidence="1" id="KW-1133">Transmembrane helix</keyword>
<protein>
    <submittedName>
        <fullName evidence="2">Uncharacterized protein</fullName>
    </submittedName>
</protein>
<name>A0A9X2IHB0_9ACTN</name>
<keyword evidence="1" id="KW-0472">Membrane</keyword>
<reference evidence="2" key="1">
    <citation type="submission" date="2022-05" db="EMBL/GenBank/DDBJ databases">
        <authorList>
            <person name="Tuo L."/>
        </authorList>
    </citation>
    <scope>NUCLEOTIDE SEQUENCE</scope>
    <source>
        <strain evidence="2">BSK12Z-4</strain>
    </source>
</reference>
<dbReference type="RefSeq" id="WP_250829009.1">
    <property type="nucleotide sequence ID" value="NZ_JAMOIL010000055.1"/>
</dbReference>
<dbReference type="EMBL" id="JAMOIL010000055">
    <property type="protein sequence ID" value="MCM0622853.1"/>
    <property type="molecule type" value="Genomic_DNA"/>
</dbReference>
<dbReference type="AlphaFoldDB" id="A0A9X2IHB0"/>
<evidence type="ECO:0000313" key="3">
    <source>
        <dbReference type="Proteomes" id="UP001139485"/>
    </source>
</evidence>
<keyword evidence="1" id="KW-0812">Transmembrane</keyword>
<evidence type="ECO:0000256" key="1">
    <source>
        <dbReference type="SAM" id="Phobius"/>
    </source>
</evidence>
<feature type="transmembrane region" description="Helical" evidence="1">
    <location>
        <begin position="35"/>
        <end position="56"/>
    </location>
</feature>
<feature type="transmembrane region" description="Helical" evidence="1">
    <location>
        <begin position="7"/>
        <end position="29"/>
    </location>
</feature>
<proteinExistence type="predicted"/>
<gene>
    <name evidence="2" type="ORF">M8330_21420</name>
</gene>
<comment type="caution">
    <text evidence="2">The sequence shown here is derived from an EMBL/GenBank/DDBJ whole genome shotgun (WGS) entry which is preliminary data.</text>
</comment>
<organism evidence="2 3">
    <name type="scientific">Nocardioides bruguierae</name>
    <dbReference type="NCBI Taxonomy" id="2945102"/>
    <lineage>
        <taxon>Bacteria</taxon>
        <taxon>Bacillati</taxon>
        <taxon>Actinomycetota</taxon>
        <taxon>Actinomycetes</taxon>
        <taxon>Propionibacteriales</taxon>
        <taxon>Nocardioidaceae</taxon>
        <taxon>Nocardioides</taxon>
    </lineage>
</organism>
<accession>A0A9X2IHB0</accession>
<sequence length="74" mass="8088">MTPERKTLLKFMTFMLVVDVGMTAAAVFSDGRARVSAVVSAASGWVLLSMAIIGYFRLVRHERVDRTGEGALPE</sequence>
<keyword evidence="3" id="KW-1185">Reference proteome</keyword>
<dbReference type="Proteomes" id="UP001139485">
    <property type="component" value="Unassembled WGS sequence"/>
</dbReference>